<protein>
    <submittedName>
        <fullName evidence="1">Uncharacterized protein</fullName>
    </submittedName>
</protein>
<name>A0A4Y2IT01_ARAVE</name>
<accession>A0A4Y2IT01</accession>
<dbReference type="EMBL" id="BGPR01002902">
    <property type="protein sequence ID" value="GBM80765.1"/>
    <property type="molecule type" value="Genomic_DNA"/>
</dbReference>
<evidence type="ECO:0000313" key="2">
    <source>
        <dbReference type="Proteomes" id="UP000499080"/>
    </source>
</evidence>
<reference evidence="1 2" key="1">
    <citation type="journal article" date="2019" name="Sci. Rep.">
        <title>Orb-weaving spider Araneus ventricosus genome elucidates the spidroin gene catalogue.</title>
        <authorList>
            <person name="Kono N."/>
            <person name="Nakamura H."/>
            <person name="Ohtoshi R."/>
            <person name="Moran D.A.P."/>
            <person name="Shinohara A."/>
            <person name="Yoshida Y."/>
            <person name="Fujiwara M."/>
            <person name="Mori M."/>
            <person name="Tomita M."/>
            <person name="Arakawa K."/>
        </authorList>
    </citation>
    <scope>NUCLEOTIDE SEQUENCE [LARGE SCALE GENOMIC DNA]</scope>
</reference>
<dbReference type="Proteomes" id="UP000499080">
    <property type="component" value="Unassembled WGS sequence"/>
</dbReference>
<comment type="caution">
    <text evidence="1">The sequence shown here is derived from an EMBL/GenBank/DDBJ whole genome shotgun (WGS) entry which is preliminary data.</text>
</comment>
<proteinExistence type="predicted"/>
<evidence type="ECO:0000313" key="1">
    <source>
        <dbReference type="EMBL" id="GBM80765.1"/>
    </source>
</evidence>
<dbReference type="AlphaFoldDB" id="A0A4Y2IT01"/>
<gene>
    <name evidence="1" type="ORF">AVEN_10630_1</name>
</gene>
<sequence length="198" mass="22194">MWNYACLSTNMITRKWIELEVESSYCFRENCDNFAGNQSIGQYLSIHKDSFSNPPTNRCLEEAVVGDWPKMVKFKALGSPSVGEYGCPNPEVPRDLSSLLVSTPLSLLLSAAYFHPSTASEGALHEKLLPLCLRLASHGQPETPRVGRAWRPFGRVVHCWSPVYQFGWYPNRLVSLLGIKRKGHSLGLGVKGGQRSWR</sequence>
<keyword evidence="2" id="KW-1185">Reference proteome</keyword>
<organism evidence="1 2">
    <name type="scientific">Araneus ventricosus</name>
    <name type="common">Orbweaver spider</name>
    <name type="synonym">Epeira ventricosa</name>
    <dbReference type="NCBI Taxonomy" id="182803"/>
    <lineage>
        <taxon>Eukaryota</taxon>
        <taxon>Metazoa</taxon>
        <taxon>Ecdysozoa</taxon>
        <taxon>Arthropoda</taxon>
        <taxon>Chelicerata</taxon>
        <taxon>Arachnida</taxon>
        <taxon>Araneae</taxon>
        <taxon>Araneomorphae</taxon>
        <taxon>Entelegynae</taxon>
        <taxon>Araneoidea</taxon>
        <taxon>Araneidae</taxon>
        <taxon>Araneus</taxon>
    </lineage>
</organism>